<keyword evidence="2" id="KW-1185">Reference proteome</keyword>
<dbReference type="Proteomes" id="UP001222325">
    <property type="component" value="Unassembled WGS sequence"/>
</dbReference>
<dbReference type="EMBL" id="JARJCN010000125">
    <property type="protein sequence ID" value="KAJ7071760.1"/>
    <property type="molecule type" value="Genomic_DNA"/>
</dbReference>
<comment type="caution">
    <text evidence="1">The sequence shown here is derived from an EMBL/GenBank/DDBJ whole genome shotgun (WGS) entry which is preliminary data.</text>
</comment>
<accession>A0AAD6TPV5</accession>
<protein>
    <submittedName>
        <fullName evidence="1">Uncharacterized protein</fullName>
    </submittedName>
</protein>
<organism evidence="1 2">
    <name type="scientific">Mycena belliarum</name>
    <dbReference type="NCBI Taxonomy" id="1033014"/>
    <lineage>
        <taxon>Eukaryota</taxon>
        <taxon>Fungi</taxon>
        <taxon>Dikarya</taxon>
        <taxon>Basidiomycota</taxon>
        <taxon>Agaricomycotina</taxon>
        <taxon>Agaricomycetes</taxon>
        <taxon>Agaricomycetidae</taxon>
        <taxon>Agaricales</taxon>
        <taxon>Marasmiineae</taxon>
        <taxon>Mycenaceae</taxon>
        <taxon>Mycena</taxon>
    </lineage>
</organism>
<sequence>MTNEVLNLAGVAPGTLWGTVRKDPKQLGAIYAAYQYLVMRQVFRYEKYLKRTVRYNAHGCYKFITTTKDALRYIRELGVHGKKVSVTSSRRQKLVAQYNVLSPTQTKALSDLTHNEVAHDNFFGARETNMNEAPSFFDAAEVAPVLLLFGGWGPLIFGNDWDRTLQEQGEEAAALSKDFFEGARLPSTLTRAQQLSLKPVTRLASDELAYLEAERGDTVNPLVRYFEPLDPKPRSSGLDVTRDASPMLVFDSPLTSLASSRCVSPILVDDARLLIW</sequence>
<gene>
    <name evidence="1" type="ORF">B0H15DRAFT_807004</name>
</gene>
<dbReference type="AlphaFoldDB" id="A0AAD6TPV5"/>
<proteinExistence type="predicted"/>
<evidence type="ECO:0000313" key="2">
    <source>
        <dbReference type="Proteomes" id="UP001222325"/>
    </source>
</evidence>
<evidence type="ECO:0000313" key="1">
    <source>
        <dbReference type="EMBL" id="KAJ7071760.1"/>
    </source>
</evidence>
<name>A0AAD6TPV5_9AGAR</name>
<reference evidence="1" key="1">
    <citation type="submission" date="2023-03" db="EMBL/GenBank/DDBJ databases">
        <title>Massive genome expansion in bonnet fungi (Mycena s.s.) driven by repeated elements and novel gene families across ecological guilds.</title>
        <authorList>
            <consortium name="Lawrence Berkeley National Laboratory"/>
            <person name="Harder C.B."/>
            <person name="Miyauchi S."/>
            <person name="Viragh M."/>
            <person name="Kuo A."/>
            <person name="Thoen E."/>
            <person name="Andreopoulos B."/>
            <person name="Lu D."/>
            <person name="Skrede I."/>
            <person name="Drula E."/>
            <person name="Henrissat B."/>
            <person name="Morin E."/>
            <person name="Kohler A."/>
            <person name="Barry K."/>
            <person name="LaButti K."/>
            <person name="Morin E."/>
            <person name="Salamov A."/>
            <person name="Lipzen A."/>
            <person name="Mereny Z."/>
            <person name="Hegedus B."/>
            <person name="Baldrian P."/>
            <person name="Stursova M."/>
            <person name="Weitz H."/>
            <person name="Taylor A."/>
            <person name="Grigoriev I.V."/>
            <person name="Nagy L.G."/>
            <person name="Martin F."/>
            <person name="Kauserud H."/>
        </authorList>
    </citation>
    <scope>NUCLEOTIDE SEQUENCE</scope>
    <source>
        <strain evidence="1">CBHHK173m</strain>
    </source>
</reference>